<sequence>MRLKPALEGAVYMFPSREPIKCQVHSRLEGEESWLCSPYDHHCGFVFRYSEFNTPTSKLMVDFRERSEENSRGRSASMGWVVSRGQVVRTIQ</sequence>
<evidence type="ECO:0000313" key="2">
    <source>
        <dbReference type="Proteomes" id="UP000007148"/>
    </source>
</evidence>
<dbReference type="EMBL" id="CAFZ01000308">
    <property type="protein sequence ID" value="CCA74390.1"/>
    <property type="molecule type" value="Genomic_DNA"/>
</dbReference>
<accession>G4TSU3</accession>
<comment type="caution">
    <text evidence="1">The sequence shown here is derived from an EMBL/GenBank/DDBJ whole genome shotgun (WGS) entry which is preliminary data.</text>
</comment>
<dbReference type="AlphaFoldDB" id="G4TSU3"/>
<evidence type="ECO:0000313" key="1">
    <source>
        <dbReference type="EMBL" id="CCA74390.1"/>
    </source>
</evidence>
<organism evidence="1 2">
    <name type="scientific">Serendipita indica (strain DSM 11827)</name>
    <name type="common">Root endophyte fungus</name>
    <name type="synonym">Piriformospora indica</name>
    <dbReference type="NCBI Taxonomy" id="1109443"/>
    <lineage>
        <taxon>Eukaryota</taxon>
        <taxon>Fungi</taxon>
        <taxon>Dikarya</taxon>
        <taxon>Basidiomycota</taxon>
        <taxon>Agaricomycotina</taxon>
        <taxon>Agaricomycetes</taxon>
        <taxon>Sebacinales</taxon>
        <taxon>Serendipitaceae</taxon>
        <taxon>Serendipita</taxon>
    </lineage>
</organism>
<reference evidence="1 2" key="1">
    <citation type="journal article" date="2011" name="PLoS Pathog.">
        <title>Endophytic Life Strategies Decoded by Genome and Transcriptome Analyses of the Mutualistic Root Symbiont Piriformospora indica.</title>
        <authorList>
            <person name="Zuccaro A."/>
            <person name="Lahrmann U."/>
            <person name="Guldener U."/>
            <person name="Langen G."/>
            <person name="Pfiffi S."/>
            <person name="Biedenkopf D."/>
            <person name="Wong P."/>
            <person name="Samans B."/>
            <person name="Grimm C."/>
            <person name="Basiewicz M."/>
            <person name="Murat C."/>
            <person name="Martin F."/>
            <person name="Kogel K.H."/>
        </authorList>
    </citation>
    <scope>NUCLEOTIDE SEQUENCE [LARGE SCALE GENOMIC DNA]</scope>
    <source>
        <strain evidence="1 2">DSM 11827</strain>
    </source>
</reference>
<dbReference type="HOGENOM" id="CLU_2414126_0_0_1"/>
<protein>
    <submittedName>
        <fullName evidence="1">Uncharacterized protein</fullName>
    </submittedName>
</protein>
<dbReference type="Proteomes" id="UP000007148">
    <property type="component" value="Unassembled WGS sequence"/>
</dbReference>
<keyword evidence="2" id="KW-1185">Reference proteome</keyword>
<dbReference type="InParanoid" id="G4TSU3"/>
<name>G4TSU3_SERID</name>
<gene>
    <name evidence="1" type="ORF">PIIN_08342</name>
</gene>
<proteinExistence type="predicted"/>